<evidence type="ECO:0000256" key="1">
    <source>
        <dbReference type="SAM" id="SignalP"/>
    </source>
</evidence>
<evidence type="ECO:0000313" key="3">
    <source>
        <dbReference type="Proteomes" id="UP000016935"/>
    </source>
</evidence>
<gene>
    <name evidence="2" type="ORF">SETTUDRAFT_22053</name>
</gene>
<dbReference type="OrthoDB" id="4704201at2759"/>
<organism evidence="2 3">
    <name type="scientific">Exserohilum turcicum (strain 28A)</name>
    <name type="common">Northern leaf blight fungus</name>
    <name type="synonym">Setosphaeria turcica</name>
    <dbReference type="NCBI Taxonomy" id="671987"/>
    <lineage>
        <taxon>Eukaryota</taxon>
        <taxon>Fungi</taxon>
        <taxon>Dikarya</taxon>
        <taxon>Ascomycota</taxon>
        <taxon>Pezizomycotina</taxon>
        <taxon>Dothideomycetes</taxon>
        <taxon>Pleosporomycetidae</taxon>
        <taxon>Pleosporales</taxon>
        <taxon>Pleosporineae</taxon>
        <taxon>Pleosporaceae</taxon>
        <taxon>Exserohilum</taxon>
    </lineage>
</organism>
<protein>
    <submittedName>
        <fullName evidence="2">Uncharacterized protein</fullName>
    </submittedName>
</protein>
<proteinExistence type="predicted"/>
<dbReference type="AlphaFoldDB" id="R0K0Z1"/>
<keyword evidence="3" id="KW-1185">Reference proteome</keyword>
<dbReference type="GeneID" id="19402505"/>
<reference evidence="2 3" key="1">
    <citation type="journal article" date="2012" name="PLoS Pathog.">
        <title>Diverse lifestyles and strategies of plant pathogenesis encoded in the genomes of eighteen Dothideomycetes fungi.</title>
        <authorList>
            <person name="Ohm R.A."/>
            <person name="Feau N."/>
            <person name="Henrissat B."/>
            <person name="Schoch C.L."/>
            <person name="Horwitz B.A."/>
            <person name="Barry K.W."/>
            <person name="Condon B.J."/>
            <person name="Copeland A.C."/>
            <person name="Dhillon B."/>
            <person name="Glaser F."/>
            <person name="Hesse C.N."/>
            <person name="Kosti I."/>
            <person name="LaButti K."/>
            <person name="Lindquist E.A."/>
            <person name="Lucas S."/>
            <person name="Salamov A.A."/>
            <person name="Bradshaw R.E."/>
            <person name="Ciuffetti L."/>
            <person name="Hamelin R.C."/>
            <person name="Kema G.H.J."/>
            <person name="Lawrence C."/>
            <person name="Scott J.A."/>
            <person name="Spatafora J.W."/>
            <person name="Turgeon B.G."/>
            <person name="de Wit P.J.G.M."/>
            <person name="Zhong S."/>
            <person name="Goodwin S.B."/>
            <person name="Grigoriev I.V."/>
        </authorList>
    </citation>
    <scope>NUCLEOTIDE SEQUENCE [LARGE SCALE GENOMIC DNA]</scope>
    <source>
        <strain evidence="3">28A</strain>
    </source>
</reference>
<dbReference type="RefSeq" id="XP_008028735.1">
    <property type="nucleotide sequence ID" value="XM_008030544.1"/>
</dbReference>
<evidence type="ECO:0000313" key="2">
    <source>
        <dbReference type="EMBL" id="EOA83354.1"/>
    </source>
</evidence>
<dbReference type="Proteomes" id="UP000016935">
    <property type="component" value="Unassembled WGS sequence"/>
</dbReference>
<dbReference type="HOGENOM" id="CLU_2832811_0_0_1"/>
<sequence>MHFTTLTTATLLAATASAGVVPAVKVDHLNKRSEAVWDKNGNIKLTFSKETVQVGSLTTDDIMAAG</sequence>
<feature type="chain" id="PRO_5004343753" evidence="1">
    <location>
        <begin position="19"/>
        <end position="66"/>
    </location>
</feature>
<reference evidence="2 3" key="2">
    <citation type="journal article" date="2013" name="PLoS Genet.">
        <title>Comparative genome structure, secondary metabolite, and effector coding capacity across Cochliobolus pathogens.</title>
        <authorList>
            <person name="Condon B.J."/>
            <person name="Leng Y."/>
            <person name="Wu D."/>
            <person name="Bushley K.E."/>
            <person name="Ohm R.A."/>
            <person name="Otillar R."/>
            <person name="Martin J."/>
            <person name="Schackwitz W."/>
            <person name="Grimwood J."/>
            <person name="MohdZainudin N."/>
            <person name="Xue C."/>
            <person name="Wang R."/>
            <person name="Manning V.A."/>
            <person name="Dhillon B."/>
            <person name="Tu Z.J."/>
            <person name="Steffenson B.J."/>
            <person name="Salamov A."/>
            <person name="Sun H."/>
            <person name="Lowry S."/>
            <person name="LaButti K."/>
            <person name="Han J."/>
            <person name="Copeland A."/>
            <person name="Lindquist E."/>
            <person name="Barry K."/>
            <person name="Schmutz J."/>
            <person name="Baker S.E."/>
            <person name="Ciuffetti L.M."/>
            <person name="Grigoriev I.V."/>
            <person name="Zhong S."/>
            <person name="Turgeon B.G."/>
        </authorList>
    </citation>
    <scope>NUCLEOTIDE SEQUENCE [LARGE SCALE GENOMIC DNA]</scope>
    <source>
        <strain evidence="3">28A</strain>
    </source>
</reference>
<dbReference type="STRING" id="671987.R0K0Z1"/>
<feature type="signal peptide" evidence="1">
    <location>
        <begin position="1"/>
        <end position="18"/>
    </location>
</feature>
<dbReference type="EMBL" id="KB908833">
    <property type="protein sequence ID" value="EOA83354.1"/>
    <property type="molecule type" value="Genomic_DNA"/>
</dbReference>
<name>R0K0Z1_EXST2</name>
<keyword evidence="1" id="KW-0732">Signal</keyword>
<accession>R0K0Z1</accession>